<evidence type="ECO:0000256" key="2">
    <source>
        <dbReference type="ARBA" id="ARBA00022723"/>
    </source>
</evidence>
<keyword evidence="7" id="KW-1185">Reference proteome</keyword>
<evidence type="ECO:0000256" key="1">
    <source>
        <dbReference type="ARBA" id="ARBA00007749"/>
    </source>
</evidence>
<reference evidence="6" key="1">
    <citation type="submission" date="2023-01" db="EMBL/GenBank/DDBJ databases">
        <authorList>
            <person name="Van Ghelder C."/>
            <person name="Rancurel C."/>
        </authorList>
    </citation>
    <scope>NUCLEOTIDE SEQUENCE</scope>
    <source>
        <strain evidence="6">CNCM I-4278</strain>
    </source>
</reference>
<gene>
    <name evidence="6" type="ORF">PDIGIT_LOCUS14018</name>
</gene>
<accession>A0A9W4XRD8</accession>
<dbReference type="AlphaFoldDB" id="A0A9W4XRD8"/>
<keyword evidence="3" id="KW-0378">Hydrolase</keyword>
<dbReference type="GO" id="GO:0016787">
    <property type="term" value="F:hydrolase activity"/>
    <property type="evidence" value="ECO:0007669"/>
    <property type="project" value="UniProtKB-KW"/>
</dbReference>
<evidence type="ECO:0000256" key="3">
    <source>
        <dbReference type="ARBA" id="ARBA00022801"/>
    </source>
</evidence>
<dbReference type="InterPro" id="IPR051013">
    <property type="entry name" value="MBL_superfamily_lactonases"/>
</dbReference>
<evidence type="ECO:0000256" key="5">
    <source>
        <dbReference type="SAM" id="MobiDB-lite"/>
    </source>
</evidence>
<organism evidence="6 7">
    <name type="scientific">Periconia digitata</name>
    <dbReference type="NCBI Taxonomy" id="1303443"/>
    <lineage>
        <taxon>Eukaryota</taxon>
        <taxon>Fungi</taxon>
        <taxon>Dikarya</taxon>
        <taxon>Ascomycota</taxon>
        <taxon>Pezizomycotina</taxon>
        <taxon>Dothideomycetes</taxon>
        <taxon>Pleosporomycetidae</taxon>
        <taxon>Pleosporales</taxon>
        <taxon>Massarineae</taxon>
        <taxon>Periconiaceae</taxon>
        <taxon>Periconia</taxon>
    </lineage>
</organism>
<dbReference type="GO" id="GO:0046872">
    <property type="term" value="F:metal ion binding"/>
    <property type="evidence" value="ECO:0007669"/>
    <property type="project" value="UniProtKB-KW"/>
</dbReference>
<dbReference type="Proteomes" id="UP001152607">
    <property type="component" value="Unassembled WGS sequence"/>
</dbReference>
<evidence type="ECO:0000313" key="6">
    <source>
        <dbReference type="EMBL" id="CAI6340833.1"/>
    </source>
</evidence>
<sequence length="227" mass="24866">MSIFPPSTNLVVGPGFKDRYVPGYPTNATGEVPESAWTGRTLREISRQEFEGSGVRVGELSAWDYFGDGSFYLVATPGHVPEGGERDGDGGEDSFVFLGADICHHAGELRPSRYLHIPEGDCSNLLSSGAVCPGEVSQSPRESKERGGDEPFFTPALAKDTPLAMDSIYKAQEADGKNNVLFLWAHDVEPFESAELSPKYANDWKKKGWKGKMIWSFLGDLEQKEKA</sequence>
<evidence type="ECO:0000256" key="4">
    <source>
        <dbReference type="ARBA" id="ARBA00022833"/>
    </source>
</evidence>
<feature type="region of interest" description="Disordered" evidence="5">
    <location>
        <begin position="133"/>
        <end position="155"/>
    </location>
</feature>
<dbReference type="EMBL" id="CAOQHR010000011">
    <property type="protein sequence ID" value="CAI6340833.1"/>
    <property type="molecule type" value="Genomic_DNA"/>
</dbReference>
<comment type="similarity">
    <text evidence="1">Belongs to the metallo-beta-lactamase superfamily.</text>
</comment>
<name>A0A9W4XRD8_9PLEO</name>
<proteinExistence type="inferred from homology"/>
<evidence type="ECO:0000313" key="7">
    <source>
        <dbReference type="Proteomes" id="UP001152607"/>
    </source>
</evidence>
<dbReference type="PANTHER" id="PTHR42978:SF5">
    <property type="entry name" value="METALLO-BETA-LACTAMASE DOMAIN-CONTAINING PROTEIN"/>
    <property type="match status" value="1"/>
</dbReference>
<dbReference type="OrthoDB" id="10250730at2759"/>
<keyword evidence="4" id="KW-0862">Zinc</keyword>
<dbReference type="PANTHER" id="PTHR42978">
    <property type="entry name" value="QUORUM-QUENCHING LACTONASE YTNP-RELATED-RELATED"/>
    <property type="match status" value="1"/>
</dbReference>
<keyword evidence="2" id="KW-0479">Metal-binding</keyword>
<comment type="caution">
    <text evidence="6">The sequence shown here is derived from an EMBL/GenBank/DDBJ whole genome shotgun (WGS) entry which is preliminary data.</text>
</comment>
<protein>
    <submittedName>
        <fullName evidence="6">Uncharacterized protein</fullName>
    </submittedName>
</protein>